<keyword evidence="3" id="KW-1185">Reference proteome</keyword>
<evidence type="ECO:0000256" key="1">
    <source>
        <dbReference type="SAM" id="MobiDB-lite"/>
    </source>
</evidence>
<feature type="compositionally biased region" description="Pro residues" evidence="1">
    <location>
        <begin position="366"/>
        <end position="376"/>
    </location>
</feature>
<feature type="compositionally biased region" description="Basic residues" evidence="1">
    <location>
        <begin position="380"/>
        <end position="389"/>
    </location>
</feature>
<organism evidence="2 3">
    <name type="scientific">Anabarilius grahami</name>
    <name type="common">Kanglang fish</name>
    <name type="synonym">Barilius grahami</name>
    <dbReference type="NCBI Taxonomy" id="495550"/>
    <lineage>
        <taxon>Eukaryota</taxon>
        <taxon>Metazoa</taxon>
        <taxon>Chordata</taxon>
        <taxon>Craniata</taxon>
        <taxon>Vertebrata</taxon>
        <taxon>Euteleostomi</taxon>
        <taxon>Actinopterygii</taxon>
        <taxon>Neopterygii</taxon>
        <taxon>Teleostei</taxon>
        <taxon>Ostariophysi</taxon>
        <taxon>Cypriniformes</taxon>
        <taxon>Xenocyprididae</taxon>
        <taxon>Xenocypridinae</taxon>
        <taxon>Xenocypridinae incertae sedis</taxon>
        <taxon>Anabarilius</taxon>
    </lineage>
</organism>
<dbReference type="OrthoDB" id="9409434at2759"/>
<protein>
    <submittedName>
        <fullName evidence="2">Uncharacterized protein</fullName>
    </submittedName>
</protein>
<reference evidence="2 3" key="1">
    <citation type="submission" date="2018-10" db="EMBL/GenBank/DDBJ databases">
        <title>Genome assembly for a Yunnan-Guizhou Plateau 3E fish, Anabarilius grahami (Regan), and its evolutionary and genetic applications.</title>
        <authorList>
            <person name="Jiang W."/>
        </authorList>
    </citation>
    <scope>NUCLEOTIDE SEQUENCE [LARGE SCALE GENOMIC DNA]</scope>
    <source>
        <strain evidence="2">AG-KIZ</strain>
        <tissue evidence="2">Muscle</tissue>
    </source>
</reference>
<dbReference type="AlphaFoldDB" id="A0A3N0XMZ3"/>
<sequence length="389" mass="45095">MRGIIPKSKTKGVDFCEMKNNFYIIRSDFGCYMKTRNLNKGPGVSIFNLHLSCKDGDHYIGHENGYFYIIKGNKYRRVKNLTTDREGKMYDLHPDWQGGDHYFSANGKFYIICKEKGTYRRTTDMTKKDSHPVEYDLHPDCRNGLYYWGHTHSLYFLEQVSEWGVQYCGSKDFSSDKFRKDKLLKYSAHSDVLNFLPGGLSVTIGPVFYTWEHVKTITNDSDRTKVEWTKKINKKVGYDKEKMSEITKNWKIAASAMIETGELAKLIAKMQFSFSAEYGGSHVSTEKESWNEATEEEEELKFELEPKESVYLWQFKMGLGKEQVLFCRNIKINHDKDPPTDNPLPTAENKKNKEDDEHDLKITNDPKPPSGVPLPPAQKNKNRITKCFS</sequence>
<feature type="region of interest" description="Disordered" evidence="1">
    <location>
        <begin position="332"/>
        <end position="389"/>
    </location>
</feature>
<evidence type="ECO:0000313" key="3">
    <source>
        <dbReference type="Proteomes" id="UP000281406"/>
    </source>
</evidence>
<dbReference type="Proteomes" id="UP000281406">
    <property type="component" value="Unassembled WGS sequence"/>
</dbReference>
<accession>A0A3N0XMZ3</accession>
<feature type="compositionally biased region" description="Basic and acidic residues" evidence="1">
    <location>
        <begin position="348"/>
        <end position="364"/>
    </location>
</feature>
<comment type="caution">
    <text evidence="2">The sequence shown here is derived from an EMBL/GenBank/DDBJ whole genome shotgun (WGS) entry which is preliminary data.</text>
</comment>
<evidence type="ECO:0000313" key="2">
    <source>
        <dbReference type="EMBL" id="ROI79958.1"/>
    </source>
</evidence>
<name>A0A3N0XMZ3_ANAGA</name>
<proteinExistence type="predicted"/>
<gene>
    <name evidence="2" type="ORF">DPX16_0567</name>
</gene>
<dbReference type="EMBL" id="RJVU01068331">
    <property type="protein sequence ID" value="ROI79958.1"/>
    <property type="molecule type" value="Genomic_DNA"/>
</dbReference>